<organism evidence="1">
    <name type="scientific">Lygus hesperus</name>
    <name type="common">Western plant bug</name>
    <dbReference type="NCBI Taxonomy" id="30085"/>
    <lineage>
        <taxon>Eukaryota</taxon>
        <taxon>Metazoa</taxon>
        <taxon>Ecdysozoa</taxon>
        <taxon>Arthropoda</taxon>
        <taxon>Hexapoda</taxon>
        <taxon>Insecta</taxon>
        <taxon>Pterygota</taxon>
        <taxon>Neoptera</taxon>
        <taxon>Paraneoptera</taxon>
        <taxon>Hemiptera</taxon>
        <taxon>Heteroptera</taxon>
        <taxon>Panheteroptera</taxon>
        <taxon>Cimicomorpha</taxon>
        <taxon>Miridae</taxon>
        <taxon>Mirini</taxon>
        <taxon>Lygus</taxon>
    </lineage>
</organism>
<dbReference type="EMBL" id="GDHC01014041">
    <property type="protein sequence ID" value="JAQ04588.1"/>
    <property type="molecule type" value="Transcribed_RNA"/>
</dbReference>
<accession>A0A146L822</accession>
<protein>
    <submittedName>
        <fullName evidence="1">Uncharacterized protein</fullName>
    </submittedName>
</protein>
<sequence>MLLYATRMAISIPCISPLTRVKVHPSYGETMHSYDTRQKTQPSPLLSREEEHVKKSQSMGFHFHSAHNTHAKHRYPLLKHELSMYEHGVNADNLDFIAET</sequence>
<reference evidence="1" key="1">
    <citation type="journal article" date="2016" name="Gigascience">
        <title>De novo construction of an expanded transcriptome assembly for the western tarnished plant bug, Lygus hesperus.</title>
        <authorList>
            <person name="Tassone E.E."/>
            <person name="Geib S.M."/>
            <person name="Hall B."/>
            <person name="Fabrick J.A."/>
            <person name="Brent C.S."/>
            <person name="Hull J.J."/>
        </authorList>
    </citation>
    <scope>NUCLEOTIDE SEQUENCE</scope>
</reference>
<evidence type="ECO:0000313" key="1">
    <source>
        <dbReference type="EMBL" id="JAQ04588.1"/>
    </source>
</evidence>
<dbReference type="AlphaFoldDB" id="A0A146L822"/>
<gene>
    <name evidence="1" type="ORF">g.7192</name>
</gene>
<proteinExistence type="predicted"/>
<name>A0A146L822_LYGHE</name>